<dbReference type="EMBL" id="JAVDUU010000002">
    <property type="protein sequence ID" value="MDR6942458.1"/>
    <property type="molecule type" value="Genomic_DNA"/>
</dbReference>
<comment type="caution">
    <text evidence="3">The sequence shown here is derived from an EMBL/GenBank/DDBJ whole genome shotgun (WGS) entry which is preliminary data.</text>
</comment>
<evidence type="ECO:0000256" key="1">
    <source>
        <dbReference type="SAM" id="MobiDB-lite"/>
    </source>
</evidence>
<name>A0ABU1TAV8_9SPHI</name>
<dbReference type="RefSeq" id="WP_310095695.1">
    <property type="nucleotide sequence ID" value="NZ_JAVDUU010000002.1"/>
</dbReference>
<accession>A0ABU1TAV8</accession>
<feature type="chain" id="PRO_5045724601" description="Lipoprotein" evidence="2">
    <location>
        <begin position="18"/>
        <end position="220"/>
    </location>
</feature>
<sequence length="220" mass="23497">MIKNGLILLLLSAGLCACNQTTPKQNSANTTAQSADSTVRQPLLDDTVAKSPASTDTTATKTTVASQLIIPGKGIGDIILNDDVANIIKQLGKPDSSDAAMGSALMVWYTKHNTTGYRISIFSHHNMGGKDEAVSHIRKILVTSPEFKTTDGISTGAVKDEIEKKYTLKPTSNYKSEDGKVQVYTDTDKGISFEINASGKCIAIVVHKAHDTAAAYLNMH</sequence>
<proteinExistence type="predicted"/>
<evidence type="ECO:0000313" key="4">
    <source>
        <dbReference type="Proteomes" id="UP001247620"/>
    </source>
</evidence>
<organism evidence="3 4">
    <name type="scientific">Mucilaginibacter pocheonensis</name>
    <dbReference type="NCBI Taxonomy" id="398050"/>
    <lineage>
        <taxon>Bacteria</taxon>
        <taxon>Pseudomonadati</taxon>
        <taxon>Bacteroidota</taxon>
        <taxon>Sphingobacteriia</taxon>
        <taxon>Sphingobacteriales</taxon>
        <taxon>Sphingobacteriaceae</taxon>
        <taxon>Mucilaginibacter</taxon>
    </lineage>
</organism>
<reference evidence="3 4" key="1">
    <citation type="submission" date="2023-07" db="EMBL/GenBank/DDBJ databases">
        <title>Sorghum-associated microbial communities from plants grown in Nebraska, USA.</title>
        <authorList>
            <person name="Schachtman D."/>
        </authorList>
    </citation>
    <scope>NUCLEOTIDE SEQUENCE [LARGE SCALE GENOMIC DNA]</scope>
    <source>
        <strain evidence="3 4">3262</strain>
    </source>
</reference>
<gene>
    <name evidence="3" type="ORF">J2W55_002300</name>
</gene>
<keyword evidence="2" id="KW-0732">Signal</keyword>
<feature type="region of interest" description="Disordered" evidence="1">
    <location>
        <begin position="23"/>
        <end position="57"/>
    </location>
</feature>
<dbReference type="PROSITE" id="PS51257">
    <property type="entry name" value="PROKAR_LIPOPROTEIN"/>
    <property type="match status" value="1"/>
</dbReference>
<protein>
    <recommendedName>
        <fullName evidence="5">Lipoprotein</fullName>
    </recommendedName>
</protein>
<dbReference type="Proteomes" id="UP001247620">
    <property type="component" value="Unassembled WGS sequence"/>
</dbReference>
<evidence type="ECO:0000313" key="3">
    <source>
        <dbReference type="EMBL" id="MDR6942458.1"/>
    </source>
</evidence>
<dbReference type="InterPro" id="IPR035940">
    <property type="entry name" value="CAP_sf"/>
</dbReference>
<dbReference type="Gene3D" id="3.40.33.10">
    <property type="entry name" value="CAP"/>
    <property type="match status" value="1"/>
</dbReference>
<evidence type="ECO:0000256" key="2">
    <source>
        <dbReference type="SAM" id="SignalP"/>
    </source>
</evidence>
<evidence type="ECO:0008006" key="5">
    <source>
        <dbReference type="Google" id="ProtNLM"/>
    </source>
</evidence>
<keyword evidence="4" id="KW-1185">Reference proteome</keyword>
<feature type="signal peptide" evidence="2">
    <location>
        <begin position="1"/>
        <end position="17"/>
    </location>
</feature>
<feature type="compositionally biased region" description="Polar residues" evidence="1">
    <location>
        <begin position="23"/>
        <end position="40"/>
    </location>
</feature>